<protein>
    <recommendedName>
        <fullName evidence="4">Peptidase M13 N-terminal domain-containing protein</fullName>
    </recommendedName>
</protein>
<evidence type="ECO:0000256" key="1">
    <source>
        <dbReference type="ARBA" id="ARBA00007357"/>
    </source>
</evidence>
<dbReference type="InterPro" id="IPR024079">
    <property type="entry name" value="MetalloPept_cat_dom_sf"/>
</dbReference>
<feature type="region of interest" description="Disordered" evidence="2">
    <location>
        <begin position="1"/>
        <end position="31"/>
    </location>
</feature>
<dbReference type="AlphaFoldDB" id="A0A811L557"/>
<keyword evidence="3" id="KW-0472">Membrane</keyword>
<dbReference type="Gene3D" id="3.40.390.10">
    <property type="entry name" value="Collagenase (Catalytic Domain)"/>
    <property type="match status" value="1"/>
</dbReference>
<feature type="transmembrane region" description="Helical" evidence="3">
    <location>
        <begin position="63"/>
        <end position="88"/>
    </location>
</feature>
<evidence type="ECO:0000313" key="5">
    <source>
        <dbReference type="EMBL" id="CAD5222849.1"/>
    </source>
</evidence>
<dbReference type="OrthoDB" id="6475849at2759"/>
<dbReference type="EMBL" id="CAJFCW020000005">
    <property type="protein sequence ID" value="CAG9116903.1"/>
    <property type="molecule type" value="Genomic_DNA"/>
</dbReference>
<name>A0A811L557_9BILA</name>
<evidence type="ECO:0000259" key="4">
    <source>
        <dbReference type="Pfam" id="PF05649"/>
    </source>
</evidence>
<reference evidence="5" key="1">
    <citation type="submission" date="2020-09" db="EMBL/GenBank/DDBJ databases">
        <authorList>
            <person name="Kikuchi T."/>
        </authorList>
    </citation>
    <scope>NUCLEOTIDE SEQUENCE</scope>
    <source>
        <strain evidence="5">SH1</strain>
    </source>
</reference>
<dbReference type="GO" id="GO:0016485">
    <property type="term" value="P:protein processing"/>
    <property type="evidence" value="ECO:0007669"/>
    <property type="project" value="TreeGrafter"/>
</dbReference>
<accession>A0A811L557</accession>
<comment type="similarity">
    <text evidence="1">Belongs to the peptidase M13 family.</text>
</comment>
<evidence type="ECO:0000256" key="2">
    <source>
        <dbReference type="SAM" id="MobiDB-lite"/>
    </source>
</evidence>
<dbReference type="SUPFAM" id="SSF55486">
    <property type="entry name" value="Metalloproteases ('zincins'), catalytic domain"/>
    <property type="match status" value="2"/>
</dbReference>
<dbReference type="EMBL" id="CAJFDH010000005">
    <property type="protein sequence ID" value="CAD5222849.1"/>
    <property type="molecule type" value="Genomic_DNA"/>
</dbReference>
<dbReference type="Pfam" id="PF05649">
    <property type="entry name" value="Peptidase_M13_N"/>
    <property type="match status" value="1"/>
</dbReference>
<dbReference type="GO" id="GO:0005886">
    <property type="term" value="C:plasma membrane"/>
    <property type="evidence" value="ECO:0007669"/>
    <property type="project" value="TreeGrafter"/>
</dbReference>
<gene>
    <name evidence="5" type="ORF">BOKJ2_LOCUS9849</name>
</gene>
<feature type="domain" description="Peptidase M13 N-terminal" evidence="4">
    <location>
        <begin position="132"/>
        <end position="457"/>
    </location>
</feature>
<dbReference type="InterPro" id="IPR008753">
    <property type="entry name" value="Peptidase_M13_N"/>
</dbReference>
<dbReference type="PANTHER" id="PTHR11733:SF167">
    <property type="entry name" value="FI17812P1-RELATED"/>
    <property type="match status" value="1"/>
</dbReference>
<feature type="compositionally biased region" description="Pro residues" evidence="2">
    <location>
        <begin position="11"/>
        <end position="26"/>
    </location>
</feature>
<dbReference type="PANTHER" id="PTHR11733">
    <property type="entry name" value="ZINC METALLOPROTEASE FAMILY M13 NEPRILYSIN-RELATED"/>
    <property type="match status" value="1"/>
</dbReference>
<keyword evidence="3" id="KW-1133">Transmembrane helix</keyword>
<proteinExistence type="inferred from homology"/>
<evidence type="ECO:0000256" key="3">
    <source>
        <dbReference type="SAM" id="Phobius"/>
    </source>
</evidence>
<sequence length="666" mass="77522">MHDRGDYSRPHVPPRLPVPPPPPINRPRPNDKPNIFFNPNFTFSRIFKRTVPMVKKPMPIQQVATVLIPIFLTMITVIVCVIVGIAFLTDGYSYCGEKTQMTVENDDKTCLSRDCIVHSGRLLSSLDETIDPCKDFYQYSCGHKVIDQILDTSFDNILKERLEEKPRPSFPTPQRLLFDYYDSCMNEEYQNQLDLIEFSSLISKLGGWHLLQNAKFDNESVEFEKLEMELHKYGTETLIFVKDDTISTPKFMQETYKEQNLHEFFLNLLTEMDVDIDLAQVAVEKVLRLEEELIRAKNKGLFVKIKGRTLELDYPHVEWKVFFGDDKSLGMKRSVNANPSYLGKLNELNEDLETTINYQMMRFLLSLAPSLSRKYRRHLKDLNDDIKPRWKQCVDELKHILPVPLLQFSKKMTKSTVKRGLELTEMKSRILRKIKAVDWIDYQSKETLFETLDSITVTNFDTVNWEKIREIYKKERLDPTSYFENVMILRQINAQTNSILENEKWTGLLEKDTSMYITDTSELILSPSTIIKVEGMNQLHKDIYISSLIYKVLFGPDFLKRLNRETHSVINSKLECFKNKSTDPEQLFYTICAFESIEVEPDNMVSLPGLGEFSSQKLFYLDYSTSECAEPNQRLNQIMQHLDGFAEAMKCPVGTAMNPKQKCNVF</sequence>
<keyword evidence="3" id="KW-0812">Transmembrane</keyword>
<dbReference type="Proteomes" id="UP000614601">
    <property type="component" value="Unassembled WGS sequence"/>
</dbReference>
<dbReference type="InterPro" id="IPR000718">
    <property type="entry name" value="Peptidase_M13"/>
</dbReference>
<dbReference type="PROSITE" id="PS51885">
    <property type="entry name" value="NEPRILYSIN"/>
    <property type="match status" value="1"/>
</dbReference>
<dbReference type="Gene3D" id="1.10.1380.10">
    <property type="entry name" value="Neutral endopeptidase , domain2"/>
    <property type="match status" value="1"/>
</dbReference>
<dbReference type="Proteomes" id="UP000783686">
    <property type="component" value="Unassembled WGS sequence"/>
</dbReference>
<evidence type="ECO:0000313" key="6">
    <source>
        <dbReference type="Proteomes" id="UP000614601"/>
    </source>
</evidence>
<organism evidence="5 6">
    <name type="scientific">Bursaphelenchus okinawaensis</name>
    <dbReference type="NCBI Taxonomy" id="465554"/>
    <lineage>
        <taxon>Eukaryota</taxon>
        <taxon>Metazoa</taxon>
        <taxon>Ecdysozoa</taxon>
        <taxon>Nematoda</taxon>
        <taxon>Chromadorea</taxon>
        <taxon>Rhabditida</taxon>
        <taxon>Tylenchina</taxon>
        <taxon>Tylenchomorpha</taxon>
        <taxon>Aphelenchoidea</taxon>
        <taxon>Aphelenchoididae</taxon>
        <taxon>Bursaphelenchus</taxon>
    </lineage>
</organism>
<keyword evidence="6" id="KW-1185">Reference proteome</keyword>
<dbReference type="GO" id="GO:0004222">
    <property type="term" value="F:metalloendopeptidase activity"/>
    <property type="evidence" value="ECO:0007669"/>
    <property type="project" value="InterPro"/>
</dbReference>
<comment type="caution">
    <text evidence="5">The sequence shown here is derived from an EMBL/GenBank/DDBJ whole genome shotgun (WGS) entry which is preliminary data.</text>
</comment>
<dbReference type="InterPro" id="IPR042089">
    <property type="entry name" value="Peptidase_M13_dom_2"/>
</dbReference>